<feature type="compositionally biased region" description="Low complexity" evidence="1">
    <location>
        <begin position="254"/>
        <end position="275"/>
    </location>
</feature>
<dbReference type="Pfam" id="PF00168">
    <property type="entry name" value="C2"/>
    <property type="match status" value="1"/>
</dbReference>
<evidence type="ECO:0000256" key="1">
    <source>
        <dbReference type="SAM" id="MobiDB-lite"/>
    </source>
</evidence>
<dbReference type="GO" id="GO:0042734">
    <property type="term" value="C:presynaptic membrane"/>
    <property type="evidence" value="ECO:0007669"/>
    <property type="project" value="TreeGrafter"/>
</dbReference>
<dbReference type="GO" id="GO:0016082">
    <property type="term" value="P:synaptic vesicle priming"/>
    <property type="evidence" value="ECO:0007669"/>
    <property type="project" value="TreeGrafter"/>
</dbReference>
<evidence type="ECO:0000259" key="2">
    <source>
        <dbReference type="PROSITE" id="PS50004"/>
    </source>
</evidence>
<evidence type="ECO:0000313" key="3">
    <source>
        <dbReference type="Ensembl" id="ENSEASP00005020138.1"/>
    </source>
</evidence>
<dbReference type="GO" id="GO:0061789">
    <property type="term" value="P:dense core granule priming"/>
    <property type="evidence" value="ECO:0007669"/>
    <property type="project" value="TreeGrafter"/>
</dbReference>
<feature type="domain" description="C2" evidence="2">
    <location>
        <begin position="1"/>
        <end position="97"/>
    </location>
</feature>
<dbReference type="FunFam" id="2.60.40.150:FF:000031">
    <property type="entry name" value="Protein unc-13 homolog B"/>
    <property type="match status" value="1"/>
</dbReference>
<feature type="region of interest" description="Disordered" evidence="1">
    <location>
        <begin position="230"/>
        <end position="309"/>
    </location>
</feature>
<dbReference type="InterPro" id="IPR027080">
    <property type="entry name" value="Unc-13"/>
</dbReference>
<dbReference type="GO" id="GO:0019992">
    <property type="term" value="F:diacylglycerol binding"/>
    <property type="evidence" value="ECO:0007669"/>
    <property type="project" value="InterPro"/>
</dbReference>
<feature type="region of interest" description="Disordered" evidence="1">
    <location>
        <begin position="156"/>
        <end position="210"/>
    </location>
</feature>
<feature type="compositionally biased region" description="Polar residues" evidence="1">
    <location>
        <begin position="230"/>
        <end position="242"/>
    </location>
</feature>
<accession>A0A8C4M4L7</accession>
<dbReference type="AlphaFoldDB" id="A0A8C4M4L7"/>
<dbReference type="SMART" id="SM00239">
    <property type="entry name" value="C2"/>
    <property type="match status" value="1"/>
</dbReference>
<feature type="compositionally biased region" description="Basic and acidic residues" evidence="1">
    <location>
        <begin position="276"/>
        <end position="294"/>
    </location>
</feature>
<proteinExistence type="predicted"/>
<dbReference type="PANTHER" id="PTHR10480">
    <property type="entry name" value="PROTEIN UNC-13 HOMOLOG"/>
    <property type="match status" value="1"/>
</dbReference>
<dbReference type="GO" id="GO:0043195">
    <property type="term" value="C:terminal bouton"/>
    <property type="evidence" value="ECO:0007669"/>
    <property type="project" value="TreeGrafter"/>
</dbReference>
<dbReference type="GO" id="GO:0031594">
    <property type="term" value="C:neuromuscular junction"/>
    <property type="evidence" value="ECO:0007669"/>
    <property type="project" value="TreeGrafter"/>
</dbReference>
<dbReference type="PANTHER" id="PTHR10480:SF8">
    <property type="entry name" value="PROTEIN UNC-13 HOMOLOG B"/>
    <property type="match status" value="1"/>
</dbReference>
<dbReference type="InterPro" id="IPR000008">
    <property type="entry name" value="C2_dom"/>
</dbReference>
<dbReference type="PROSITE" id="PS50004">
    <property type="entry name" value="C2"/>
    <property type="match status" value="1"/>
</dbReference>
<name>A0A8C4M4L7_EQUAS</name>
<dbReference type="InterPro" id="IPR035892">
    <property type="entry name" value="C2_domain_sf"/>
</dbReference>
<protein>
    <submittedName>
        <fullName evidence="3">Unc-13 homolog B</fullName>
    </submittedName>
</protein>
<dbReference type="Ensembl" id="ENSEAST00005021864.1">
    <property type="protein sequence ID" value="ENSEASP00005020138.1"/>
    <property type="gene ID" value="ENSEASG00005013885.1"/>
</dbReference>
<dbReference type="GO" id="GO:0017075">
    <property type="term" value="F:syntaxin-1 binding"/>
    <property type="evidence" value="ECO:0007669"/>
    <property type="project" value="TreeGrafter"/>
</dbReference>
<dbReference type="Gene3D" id="2.60.40.150">
    <property type="entry name" value="C2 domain"/>
    <property type="match status" value="1"/>
</dbReference>
<feature type="compositionally biased region" description="Polar residues" evidence="1">
    <location>
        <begin position="194"/>
        <end position="210"/>
    </location>
</feature>
<organism evidence="3">
    <name type="scientific">Equus asinus asinus</name>
    <dbReference type="NCBI Taxonomy" id="83772"/>
    <lineage>
        <taxon>Eukaryota</taxon>
        <taxon>Metazoa</taxon>
        <taxon>Chordata</taxon>
        <taxon>Craniata</taxon>
        <taxon>Vertebrata</taxon>
        <taxon>Euteleostomi</taxon>
        <taxon>Mammalia</taxon>
        <taxon>Eutheria</taxon>
        <taxon>Laurasiatheria</taxon>
        <taxon>Perissodactyla</taxon>
        <taxon>Equidae</taxon>
        <taxon>Equus</taxon>
    </lineage>
</organism>
<dbReference type="GO" id="GO:0098831">
    <property type="term" value="C:presynaptic active zone cytoplasmic component"/>
    <property type="evidence" value="ECO:0007669"/>
    <property type="project" value="TreeGrafter"/>
</dbReference>
<dbReference type="SUPFAM" id="SSF49562">
    <property type="entry name" value="C2 domain (Calcium/lipid-binding domain, CaLB)"/>
    <property type="match status" value="1"/>
</dbReference>
<dbReference type="GO" id="GO:0030672">
    <property type="term" value="C:synaptic vesicle membrane"/>
    <property type="evidence" value="ECO:0007669"/>
    <property type="project" value="TreeGrafter"/>
</dbReference>
<dbReference type="CDD" id="cd08394">
    <property type="entry name" value="C2A_Munc13"/>
    <property type="match status" value="1"/>
</dbReference>
<dbReference type="GO" id="GO:0005516">
    <property type="term" value="F:calmodulin binding"/>
    <property type="evidence" value="ECO:0007669"/>
    <property type="project" value="TreeGrafter"/>
</dbReference>
<feature type="compositionally biased region" description="Basic and acidic residues" evidence="1">
    <location>
        <begin position="184"/>
        <end position="193"/>
    </location>
</feature>
<dbReference type="GO" id="GO:0016081">
    <property type="term" value="P:synaptic vesicle docking"/>
    <property type="evidence" value="ECO:0007669"/>
    <property type="project" value="TreeGrafter"/>
</dbReference>
<dbReference type="GO" id="GO:0035249">
    <property type="term" value="P:synaptic transmission, glutamatergic"/>
    <property type="evidence" value="ECO:0007669"/>
    <property type="project" value="TreeGrafter"/>
</dbReference>
<feature type="compositionally biased region" description="Low complexity" evidence="1">
    <location>
        <begin position="295"/>
        <end position="306"/>
    </location>
</feature>
<dbReference type="GO" id="GO:0099525">
    <property type="term" value="P:presynaptic dense core vesicle exocytosis"/>
    <property type="evidence" value="ECO:0007669"/>
    <property type="project" value="TreeGrafter"/>
</dbReference>
<reference evidence="3" key="1">
    <citation type="submission" date="2023-03" db="UniProtKB">
        <authorList>
            <consortium name="Ensembl"/>
        </authorList>
    </citation>
    <scope>IDENTIFICATION</scope>
</reference>
<sequence>MSLLCVRVKRAKFQGSPDKFNTYVTLKVQNVKSTTVAVRGDQPSWEQDFMFEINRLDLGLSVEVWNKGLIWDTMVGTVWIALKTIRQSDEEGPGEWSTLEAETLMKDDEICGTKNPTPHKILLDTRFELPFDIPEEEARYWTYKLEQINALGADNEYSVQEESQRKPLPTAATQCSFEDPDSAVDDRDSDYRSETSNSIPPPYHTTSQPNASVHQFPVAVRLPQQLLLQGSSRDSCNDSMQSYDLDYPERRALSPTSSSRYGSSCSVSQESSQLSELDHCHEQEDDHRERDSIHSCHSSGSFSRDGQVGFGEQEKALEVTGEEEKGRARELNEIKDVTTHPPPDLVLHKDHVLGPQERSFPEENAPLPFTQARGHWIRAVTKVRLQLQEKESEEPFRFRMMVTLLYPSGSQKGQLEGFMALTACQIYAERSHCHLSVICHWSSPGRQGLLLQWLHAPLSRMKS</sequence>